<dbReference type="KEGG" id="lgi:LOTGIDRAFT_167174"/>
<sequence length="500" mass="57427">MEVGFVCLEMRLDDWRQSLFKRHIRKFYGRYSEKYYYLLVVEVYKILGRKRFKPYDMESEYDDGDMVKSKDEVCCCCLKSSKGKNCLRLNGKKCSVAKTGEKIQKLFGLTDTGSRKKYLNLTLKNALICRGCLIKLDKFEEFTSSLRLSTDTFLGDSKQDDAKRIRAAPKLARGNRDDNCTNTTCVNIKAKYLNLHSKVFELEDMVHTSQIKLSDEELLKSFFQITAKLFGKKLYSDIDVYLEGGHVIHGHKIILSIHSLDWGIDGFDNSDELYLTDVKFDVGFAILKCIYTDKLDIDKLIDSDLLELYGACSRYKLSILFKRTEEVLRCKLKEDNVEMIYKYAVDKKFDKLINYCKAFKQTHDMNVEDDQDIKVEPDSDEESQSSVSITTNKSSVDHSSIVDSNRQIRIVLNKIDSSHLEPGIDCKSTESELVDKDLEDSDVSIKQENESEVEGENNDDIDDVLENDDDDDPMNDIDDDGSNTDKNDDEYSASGHVHTK</sequence>
<reference evidence="3 4" key="1">
    <citation type="journal article" date="2013" name="Nature">
        <title>Insights into bilaterian evolution from three spiralian genomes.</title>
        <authorList>
            <person name="Simakov O."/>
            <person name="Marletaz F."/>
            <person name="Cho S.J."/>
            <person name="Edsinger-Gonzales E."/>
            <person name="Havlak P."/>
            <person name="Hellsten U."/>
            <person name="Kuo D.H."/>
            <person name="Larsson T."/>
            <person name="Lv J."/>
            <person name="Arendt D."/>
            <person name="Savage R."/>
            <person name="Osoegawa K."/>
            <person name="de Jong P."/>
            <person name="Grimwood J."/>
            <person name="Chapman J.A."/>
            <person name="Shapiro H."/>
            <person name="Aerts A."/>
            <person name="Otillar R.P."/>
            <person name="Terry A.Y."/>
            <person name="Boore J.L."/>
            <person name="Grigoriev I.V."/>
            <person name="Lindberg D.R."/>
            <person name="Seaver E.C."/>
            <person name="Weisblat D.A."/>
            <person name="Putnam N.H."/>
            <person name="Rokhsar D.S."/>
        </authorList>
    </citation>
    <scope>NUCLEOTIDE SEQUENCE [LARGE SCALE GENOMIC DNA]</scope>
</reference>
<dbReference type="OrthoDB" id="2306477at2759"/>
<feature type="domain" description="BTB" evidence="2">
    <location>
        <begin position="236"/>
        <end position="299"/>
    </location>
</feature>
<dbReference type="Proteomes" id="UP000030746">
    <property type="component" value="Unassembled WGS sequence"/>
</dbReference>
<feature type="non-terminal residue" evidence="3">
    <location>
        <position position="500"/>
    </location>
</feature>
<protein>
    <recommendedName>
        <fullName evidence="2">BTB domain-containing protein</fullName>
    </recommendedName>
</protein>
<dbReference type="RefSeq" id="XP_009062905.1">
    <property type="nucleotide sequence ID" value="XM_009064657.1"/>
</dbReference>
<dbReference type="STRING" id="225164.V3Z6H8"/>
<name>V3Z6H8_LOTGI</name>
<dbReference type="GeneID" id="20240551"/>
<keyword evidence="4" id="KW-1185">Reference proteome</keyword>
<proteinExistence type="predicted"/>
<dbReference type="InterPro" id="IPR000210">
    <property type="entry name" value="BTB/POZ_dom"/>
</dbReference>
<dbReference type="CTD" id="20240551"/>
<evidence type="ECO:0000259" key="2">
    <source>
        <dbReference type="PROSITE" id="PS50097"/>
    </source>
</evidence>
<feature type="compositionally biased region" description="Acidic residues" evidence="1">
    <location>
        <begin position="450"/>
        <end position="491"/>
    </location>
</feature>
<dbReference type="Pfam" id="PF00651">
    <property type="entry name" value="BTB"/>
    <property type="match status" value="1"/>
</dbReference>
<feature type="region of interest" description="Disordered" evidence="1">
    <location>
        <begin position="375"/>
        <end position="400"/>
    </location>
</feature>
<accession>V3Z6H8</accession>
<feature type="region of interest" description="Disordered" evidence="1">
    <location>
        <begin position="421"/>
        <end position="500"/>
    </location>
</feature>
<evidence type="ECO:0000256" key="1">
    <source>
        <dbReference type="SAM" id="MobiDB-lite"/>
    </source>
</evidence>
<evidence type="ECO:0000313" key="4">
    <source>
        <dbReference type="Proteomes" id="UP000030746"/>
    </source>
</evidence>
<evidence type="ECO:0000313" key="3">
    <source>
        <dbReference type="EMBL" id="ESO86363.1"/>
    </source>
</evidence>
<feature type="compositionally biased region" description="Basic and acidic residues" evidence="1">
    <location>
        <begin position="421"/>
        <end position="436"/>
    </location>
</feature>
<feature type="compositionally biased region" description="Polar residues" evidence="1">
    <location>
        <begin position="384"/>
        <end position="400"/>
    </location>
</feature>
<dbReference type="SUPFAM" id="SSF54695">
    <property type="entry name" value="POZ domain"/>
    <property type="match status" value="1"/>
</dbReference>
<dbReference type="HOGENOM" id="CLU_545855_0_0_1"/>
<dbReference type="AlphaFoldDB" id="V3Z6H8"/>
<dbReference type="EMBL" id="KB203083">
    <property type="protein sequence ID" value="ESO86363.1"/>
    <property type="molecule type" value="Genomic_DNA"/>
</dbReference>
<dbReference type="PROSITE" id="PS50097">
    <property type="entry name" value="BTB"/>
    <property type="match status" value="1"/>
</dbReference>
<organism evidence="3 4">
    <name type="scientific">Lottia gigantea</name>
    <name type="common">Giant owl limpet</name>
    <dbReference type="NCBI Taxonomy" id="225164"/>
    <lineage>
        <taxon>Eukaryota</taxon>
        <taxon>Metazoa</taxon>
        <taxon>Spiralia</taxon>
        <taxon>Lophotrochozoa</taxon>
        <taxon>Mollusca</taxon>
        <taxon>Gastropoda</taxon>
        <taxon>Patellogastropoda</taxon>
        <taxon>Lottioidea</taxon>
        <taxon>Lottiidae</taxon>
        <taxon>Lottia</taxon>
    </lineage>
</organism>
<gene>
    <name evidence="3" type="ORF">LOTGIDRAFT_167174</name>
</gene>
<dbReference type="Gene3D" id="3.30.710.10">
    <property type="entry name" value="Potassium Channel Kv1.1, Chain A"/>
    <property type="match status" value="1"/>
</dbReference>
<dbReference type="InterPro" id="IPR011333">
    <property type="entry name" value="SKP1/BTB/POZ_sf"/>
</dbReference>